<reference evidence="1" key="2">
    <citation type="submission" date="2021-10" db="EMBL/GenBank/DDBJ databases">
        <title>Phylogenomics reveals ancestral predisposition of the termite-cultivated fungus Termitomyces towards a domesticated lifestyle.</title>
        <authorList>
            <person name="Auxier B."/>
            <person name="Grum-Grzhimaylo A."/>
            <person name="Cardenas M.E."/>
            <person name="Lodge J.D."/>
            <person name="Laessoe T."/>
            <person name="Pedersen O."/>
            <person name="Smith M.E."/>
            <person name="Kuyper T.W."/>
            <person name="Franco-Molano E.A."/>
            <person name="Baroni T.J."/>
            <person name="Aanen D.K."/>
        </authorList>
    </citation>
    <scope>NUCLEOTIDE SEQUENCE</scope>
    <source>
        <strain evidence="1">AP01</strain>
        <tissue evidence="1">Mycelium</tissue>
    </source>
</reference>
<dbReference type="AlphaFoldDB" id="A0A9P7K1P9"/>
<name>A0A9P7K1P9_9AGAR</name>
<dbReference type="Proteomes" id="UP000775547">
    <property type="component" value="Unassembled WGS sequence"/>
</dbReference>
<feature type="non-terminal residue" evidence="1">
    <location>
        <position position="98"/>
    </location>
</feature>
<sequence length="98" mass="10819">FLSTRFLLTPHLMTHLLLRLRQTHHLLRRISAILSHRNTIHGQTLSSTPPSSKNSPSIALLMSTSSSRRGRCLPLDPSIASPLPNVMPSWSTSPTTSV</sequence>
<keyword evidence="2" id="KW-1185">Reference proteome</keyword>
<comment type="caution">
    <text evidence="1">The sequence shown here is derived from an EMBL/GenBank/DDBJ whole genome shotgun (WGS) entry which is preliminary data.</text>
</comment>
<gene>
    <name evidence="1" type="ORF">DXG03_008582</name>
</gene>
<evidence type="ECO:0000313" key="1">
    <source>
        <dbReference type="EMBL" id="KAG5633075.1"/>
    </source>
</evidence>
<reference evidence="1" key="1">
    <citation type="submission" date="2020-07" db="EMBL/GenBank/DDBJ databases">
        <authorList>
            <person name="Nieuwenhuis M."/>
            <person name="Van De Peppel L.J.J."/>
        </authorList>
    </citation>
    <scope>NUCLEOTIDE SEQUENCE</scope>
    <source>
        <strain evidence="1">AP01</strain>
        <tissue evidence="1">Mycelium</tissue>
    </source>
</reference>
<dbReference type="EMBL" id="JABCKV010007099">
    <property type="protein sequence ID" value="KAG5633075.1"/>
    <property type="molecule type" value="Genomic_DNA"/>
</dbReference>
<organism evidence="1 2">
    <name type="scientific">Asterophora parasitica</name>
    <dbReference type="NCBI Taxonomy" id="117018"/>
    <lineage>
        <taxon>Eukaryota</taxon>
        <taxon>Fungi</taxon>
        <taxon>Dikarya</taxon>
        <taxon>Basidiomycota</taxon>
        <taxon>Agaricomycotina</taxon>
        <taxon>Agaricomycetes</taxon>
        <taxon>Agaricomycetidae</taxon>
        <taxon>Agaricales</taxon>
        <taxon>Tricholomatineae</taxon>
        <taxon>Lyophyllaceae</taxon>
        <taxon>Asterophora</taxon>
    </lineage>
</organism>
<accession>A0A9P7K1P9</accession>
<protein>
    <submittedName>
        <fullName evidence="1">Uncharacterized protein</fullName>
    </submittedName>
</protein>
<evidence type="ECO:0000313" key="2">
    <source>
        <dbReference type="Proteomes" id="UP000775547"/>
    </source>
</evidence>
<proteinExistence type="predicted"/>
<feature type="non-terminal residue" evidence="1">
    <location>
        <position position="1"/>
    </location>
</feature>